<feature type="transmembrane region" description="Helical" evidence="16">
    <location>
        <begin position="694"/>
        <end position="715"/>
    </location>
</feature>
<evidence type="ECO:0000313" key="19">
    <source>
        <dbReference type="Proteomes" id="UP000254720"/>
    </source>
</evidence>
<dbReference type="InterPro" id="IPR027417">
    <property type="entry name" value="P-loop_NTPase"/>
</dbReference>
<gene>
    <name evidence="18" type="ORF">C8D86_10459</name>
</gene>
<dbReference type="Pfam" id="PF07670">
    <property type="entry name" value="Gate"/>
    <property type="match status" value="2"/>
</dbReference>
<evidence type="ECO:0000256" key="13">
    <source>
        <dbReference type="NCBIfam" id="TIGR00437"/>
    </source>
</evidence>
<dbReference type="OrthoDB" id="9809127at2"/>
<evidence type="ECO:0000256" key="8">
    <source>
        <dbReference type="ARBA" id="ARBA00022989"/>
    </source>
</evidence>
<keyword evidence="9 16" id="KW-0408">Iron</keyword>
<dbReference type="CDD" id="cd01879">
    <property type="entry name" value="FeoB"/>
    <property type="match status" value="1"/>
</dbReference>
<comment type="similarity">
    <text evidence="16">Belongs to the TRAFAC class TrmE-Era-EngA-EngB-Septin-like GTPase superfamily. FeoB GTPase (TC 9.A.8) family.</text>
</comment>
<dbReference type="InterPro" id="IPR011640">
    <property type="entry name" value="Fe2_transport_prot_B_C"/>
</dbReference>
<comment type="function">
    <text evidence="16">Probable transporter of a GTP-driven Fe(2+) uptake system.</text>
</comment>
<dbReference type="PRINTS" id="PR00326">
    <property type="entry name" value="GTP1OBG"/>
</dbReference>
<feature type="transmembrane region" description="Helical" evidence="16">
    <location>
        <begin position="312"/>
        <end position="332"/>
    </location>
</feature>
<dbReference type="PANTHER" id="PTHR43185">
    <property type="entry name" value="FERROUS IRON TRANSPORT PROTEIN B"/>
    <property type="match status" value="1"/>
</dbReference>
<evidence type="ECO:0000256" key="6">
    <source>
        <dbReference type="ARBA" id="ARBA00022692"/>
    </source>
</evidence>
<feature type="transmembrane region" description="Helical" evidence="16">
    <location>
        <begin position="756"/>
        <end position="776"/>
    </location>
</feature>
<keyword evidence="15" id="KW-0479">Metal-binding</keyword>
<evidence type="ECO:0000256" key="9">
    <source>
        <dbReference type="ARBA" id="ARBA00023004"/>
    </source>
</evidence>
<evidence type="ECO:0000256" key="11">
    <source>
        <dbReference type="ARBA" id="ARBA00023134"/>
    </source>
</evidence>
<keyword evidence="8 16" id="KW-1133">Transmembrane helix</keyword>
<sequence>MPCCQSSSSCCAIQSGAAPKSKRSIALVGNPNCGKTTLFNALTGARQRVGNWPGVTVERKSGSFTEGTTLVEVVDLPGVYSLTLASESAAMDERIACEYLLEQHPNVIVNIVDASNLERHLYLTLQLLEMNAPVILVLNMMDVAQARGIQIDIAKLSHELGCPVVALEANKGNGLRELKRVITEYDPSSAEDRKSLAYPAMIQEAIADLSGALSADRMLYAQSLEQSANRWNAIRLLEDDVLVRQRASVDILKKAASHQAAIQQALGEEADILLADTRYRYIEQFIQSCVMRSAYTKTPWTTRIDNIVLNRILGVPIFLAVMYLLFLFSINIGGAFQDFFDISSQTIFVDGFAYALNSIGAPAWLTVLLANGIGKGINTTVTFIPVIGAMFLFLAMLEDSGYMARAAFVVDRLMRALQLPGKAFVPMIVGFGCNVPAVMGARTLENKRDRILTILMSPFMSCGARLAIFAVFTAAFFPSGGQNIVFALYLIGILMAVLTGFMLRKTLLKGDPAPLVMELPPYHVPHMKTLMLHAWQRLKGFVFRAGKLIVPICILIGALNSLNLDGTMNTGEGDAHSLLSLIGQWATPIFAPMGIHANNWPATVGLVTGILAKEVVVGTLNTLYTQMGHLAAASSADTFSLWAGLAEALRSIPENFAQLGNALSNPVLAKAPIDPVDKGVYGLMYQQFDGQIGAFAYLLFVLLYFPCISTTAAMLRELHRGWSLFSACWMTGVAYGTAVAFYQAATWMRHPLSSSIWIASLAAFFIGTIAAIRWYANRDHKYFSPTGTLATGRST</sequence>
<dbReference type="PANTHER" id="PTHR43185:SF1">
    <property type="entry name" value="FE(2+) TRANSPORTER FEOB"/>
    <property type="match status" value="1"/>
</dbReference>
<dbReference type="NCBIfam" id="TIGR00231">
    <property type="entry name" value="small_GTP"/>
    <property type="match status" value="1"/>
</dbReference>
<feature type="binding site" evidence="14">
    <location>
        <begin position="29"/>
        <end position="36"/>
    </location>
    <ligand>
        <name>GTP</name>
        <dbReference type="ChEBI" id="CHEBI:37565"/>
        <label>1</label>
    </ligand>
</feature>
<feature type="transmembrane region" description="Helical" evidence="16">
    <location>
        <begin position="541"/>
        <end position="559"/>
    </location>
</feature>
<dbReference type="Pfam" id="PF17910">
    <property type="entry name" value="FeoB_Cyto"/>
    <property type="match status" value="1"/>
</dbReference>
<organism evidence="18 19">
    <name type="scientific">Aquicella lusitana</name>
    <dbReference type="NCBI Taxonomy" id="254246"/>
    <lineage>
        <taxon>Bacteria</taxon>
        <taxon>Pseudomonadati</taxon>
        <taxon>Pseudomonadota</taxon>
        <taxon>Gammaproteobacteria</taxon>
        <taxon>Legionellales</taxon>
        <taxon>Coxiellaceae</taxon>
        <taxon>Aquicella</taxon>
    </lineage>
</organism>
<keyword evidence="10" id="KW-0406">Ion transport</keyword>
<feature type="binding site" evidence="15">
    <location>
        <position position="40"/>
    </location>
    <ligand>
        <name>Mg(2+)</name>
        <dbReference type="ChEBI" id="CHEBI:18420"/>
        <label>2</label>
    </ligand>
</feature>
<feature type="binding site" evidence="14">
    <location>
        <begin position="75"/>
        <end position="78"/>
    </location>
    <ligand>
        <name>GTP</name>
        <dbReference type="ChEBI" id="CHEBI:37565"/>
        <label>1</label>
    </ligand>
</feature>
<evidence type="ECO:0000256" key="5">
    <source>
        <dbReference type="ARBA" id="ARBA00022519"/>
    </source>
</evidence>
<dbReference type="GO" id="GO:0005525">
    <property type="term" value="F:GTP binding"/>
    <property type="evidence" value="ECO:0007669"/>
    <property type="project" value="UniProtKB-KW"/>
</dbReference>
<reference evidence="18 19" key="1">
    <citation type="submission" date="2018-07" db="EMBL/GenBank/DDBJ databases">
        <title>Genomic Encyclopedia of Type Strains, Phase IV (KMG-IV): sequencing the most valuable type-strain genomes for metagenomic binning, comparative biology and taxonomic classification.</title>
        <authorList>
            <person name="Goeker M."/>
        </authorList>
    </citation>
    <scope>NUCLEOTIDE SEQUENCE [LARGE SCALE GENOMIC DNA]</scope>
    <source>
        <strain evidence="18 19">DSM 16500</strain>
    </source>
</reference>
<dbReference type="InterPro" id="IPR011642">
    <property type="entry name" value="Gate_dom"/>
</dbReference>
<evidence type="ECO:0000256" key="15">
    <source>
        <dbReference type="PIRSR" id="PIRSR603373-2"/>
    </source>
</evidence>
<feature type="transmembrane region" description="Helical" evidence="16">
    <location>
        <begin position="352"/>
        <end position="370"/>
    </location>
</feature>
<keyword evidence="2 16" id="KW-0813">Transport</keyword>
<dbReference type="NCBIfam" id="TIGR00437">
    <property type="entry name" value="feoB"/>
    <property type="match status" value="1"/>
</dbReference>
<dbReference type="Pfam" id="PF07664">
    <property type="entry name" value="FeoB_C"/>
    <property type="match status" value="1"/>
</dbReference>
<dbReference type="PROSITE" id="PS51711">
    <property type="entry name" value="G_FEOB"/>
    <property type="match status" value="1"/>
</dbReference>
<feature type="binding site" evidence="14">
    <location>
        <begin position="139"/>
        <end position="142"/>
    </location>
    <ligand>
        <name>GTP</name>
        <dbReference type="ChEBI" id="CHEBI:37565"/>
        <label>1</label>
    </ligand>
</feature>
<keyword evidence="4 16" id="KW-0410">Iron transport</keyword>
<evidence type="ECO:0000256" key="14">
    <source>
        <dbReference type="PIRSR" id="PIRSR603373-1"/>
    </source>
</evidence>
<dbReference type="InterPro" id="IPR005225">
    <property type="entry name" value="Small_GTP-bd"/>
</dbReference>
<keyword evidence="6 16" id="KW-0812">Transmembrane</keyword>
<keyword evidence="5" id="KW-0997">Cell inner membrane</keyword>
<evidence type="ECO:0000256" key="12">
    <source>
        <dbReference type="ARBA" id="ARBA00023136"/>
    </source>
</evidence>
<dbReference type="InterPro" id="IPR003373">
    <property type="entry name" value="Fe2_transport_prot-B"/>
</dbReference>
<feature type="domain" description="FeoB-type G" evidence="17">
    <location>
        <begin position="22"/>
        <end position="188"/>
    </location>
</feature>
<evidence type="ECO:0000313" key="18">
    <source>
        <dbReference type="EMBL" id="RDI46936.1"/>
    </source>
</evidence>
<protein>
    <recommendedName>
        <fullName evidence="13 16">Ferrous iron transport protein B</fullName>
    </recommendedName>
</protein>
<proteinExistence type="inferred from homology"/>
<dbReference type="Gene3D" id="1.10.287.1770">
    <property type="match status" value="1"/>
</dbReference>
<dbReference type="InterPro" id="IPR050860">
    <property type="entry name" value="FeoB_GTPase"/>
</dbReference>
<evidence type="ECO:0000256" key="16">
    <source>
        <dbReference type="RuleBase" id="RU362098"/>
    </source>
</evidence>
<keyword evidence="3" id="KW-1003">Cell membrane</keyword>
<feature type="transmembrane region" description="Helical" evidence="16">
    <location>
        <begin position="451"/>
        <end position="477"/>
    </location>
</feature>
<keyword evidence="7 14" id="KW-0547">Nucleotide-binding</keyword>
<keyword evidence="19" id="KW-1185">Reference proteome</keyword>
<feature type="binding site" evidence="14">
    <location>
        <begin position="54"/>
        <end position="58"/>
    </location>
    <ligand>
        <name>GTP</name>
        <dbReference type="ChEBI" id="CHEBI:37565"/>
        <label>1</label>
    </ligand>
</feature>
<dbReference type="EMBL" id="QQAX01000004">
    <property type="protein sequence ID" value="RDI46936.1"/>
    <property type="molecule type" value="Genomic_DNA"/>
</dbReference>
<evidence type="ECO:0000256" key="10">
    <source>
        <dbReference type="ARBA" id="ARBA00023065"/>
    </source>
</evidence>
<dbReference type="FunFam" id="3.40.50.300:FF:000426">
    <property type="entry name" value="Ferrous iron transport protein B"/>
    <property type="match status" value="1"/>
</dbReference>
<keyword evidence="11 14" id="KW-0342">GTP-binding</keyword>
<evidence type="ECO:0000259" key="17">
    <source>
        <dbReference type="PROSITE" id="PS51711"/>
    </source>
</evidence>
<feature type="transmembrane region" description="Helical" evidence="16">
    <location>
        <begin position="417"/>
        <end position="439"/>
    </location>
</feature>
<feature type="transmembrane region" description="Helical" evidence="16">
    <location>
        <begin position="722"/>
        <end position="744"/>
    </location>
</feature>
<dbReference type="InterPro" id="IPR041069">
    <property type="entry name" value="FeoB_Cyto"/>
</dbReference>
<dbReference type="Proteomes" id="UP000254720">
    <property type="component" value="Unassembled WGS sequence"/>
</dbReference>
<dbReference type="Pfam" id="PF02421">
    <property type="entry name" value="FeoB_N"/>
    <property type="match status" value="1"/>
</dbReference>
<evidence type="ECO:0000256" key="2">
    <source>
        <dbReference type="ARBA" id="ARBA00022448"/>
    </source>
</evidence>
<feature type="binding site" evidence="15">
    <location>
        <position position="44"/>
    </location>
    <ligand>
        <name>Mg(2+)</name>
        <dbReference type="ChEBI" id="CHEBI:18420"/>
        <label>2</label>
    </ligand>
</feature>
<dbReference type="NCBIfam" id="NF007105">
    <property type="entry name" value="PRK09554.1"/>
    <property type="match status" value="1"/>
</dbReference>
<feature type="binding site" evidence="15">
    <location>
        <position position="41"/>
    </location>
    <ligand>
        <name>Mg(2+)</name>
        <dbReference type="ChEBI" id="CHEBI:18420"/>
        <label>2</label>
    </ligand>
</feature>
<dbReference type="AlphaFoldDB" id="A0A370GUL8"/>
<name>A0A370GUL8_9COXI</name>
<dbReference type="GO" id="GO:0015093">
    <property type="term" value="F:ferrous iron transmembrane transporter activity"/>
    <property type="evidence" value="ECO:0007669"/>
    <property type="project" value="UniProtKB-UniRule"/>
</dbReference>
<comment type="caution">
    <text evidence="18">The sequence shown here is derived from an EMBL/GenBank/DDBJ whole genome shotgun (WGS) entry which is preliminary data.</text>
</comment>
<feature type="binding site" evidence="15">
    <location>
        <position position="43"/>
    </location>
    <ligand>
        <name>Mg(2+)</name>
        <dbReference type="ChEBI" id="CHEBI:18420"/>
        <label>2</label>
    </ligand>
</feature>
<keyword evidence="15" id="KW-0460">Magnesium</keyword>
<dbReference type="GO" id="GO:0005886">
    <property type="term" value="C:plasma membrane"/>
    <property type="evidence" value="ECO:0007669"/>
    <property type="project" value="UniProtKB-SubCell"/>
</dbReference>
<evidence type="ECO:0000256" key="1">
    <source>
        <dbReference type="ARBA" id="ARBA00004429"/>
    </source>
</evidence>
<evidence type="ECO:0000256" key="7">
    <source>
        <dbReference type="ARBA" id="ARBA00022741"/>
    </source>
</evidence>
<dbReference type="InterPro" id="IPR030389">
    <property type="entry name" value="G_FEOB_dom"/>
</dbReference>
<dbReference type="Gene3D" id="3.40.50.300">
    <property type="entry name" value="P-loop containing nucleotide triphosphate hydrolases"/>
    <property type="match status" value="1"/>
</dbReference>
<comment type="subcellular location">
    <subcellularLocation>
        <location evidence="1 16">Cell inner membrane</location>
        <topology evidence="1 16">Multi-pass membrane protein</topology>
    </subcellularLocation>
</comment>
<keyword evidence="12 16" id="KW-0472">Membrane</keyword>
<dbReference type="InterPro" id="IPR006073">
    <property type="entry name" value="GTP-bd"/>
</dbReference>
<dbReference type="GO" id="GO:0046872">
    <property type="term" value="F:metal ion binding"/>
    <property type="evidence" value="ECO:0007669"/>
    <property type="project" value="UniProtKB-KW"/>
</dbReference>
<evidence type="ECO:0000256" key="3">
    <source>
        <dbReference type="ARBA" id="ARBA00022475"/>
    </source>
</evidence>
<evidence type="ECO:0000256" key="4">
    <source>
        <dbReference type="ARBA" id="ARBA00022496"/>
    </source>
</evidence>
<accession>A0A370GUL8</accession>
<dbReference type="SUPFAM" id="SSF52540">
    <property type="entry name" value="P-loop containing nucleoside triphosphate hydrolases"/>
    <property type="match status" value="1"/>
</dbReference>
<feature type="transmembrane region" description="Helical" evidence="16">
    <location>
        <begin position="377"/>
        <end position="397"/>
    </location>
</feature>
<feature type="transmembrane region" description="Helical" evidence="16">
    <location>
        <begin position="483"/>
        <end position="503"/>
    </location>
</feature>
<dbReference type="RefSeq" id="WP_114833704.1">
    <property type="nucleotide sequence ID" value="NZ_LR699114.1"/>
</dbReference>